<feature type="region of interest" description="Disordered" evidence="2">
    <location>
        <begin position="195"/>
        <end position="220"/>
    </location>
</feature>
<evidence type="ECO:0000256" key="2">
    <source>
        <dbReference type="SAM" id="MobiDB-lite"/>
    </source>
</evidence>
<dbReference type="Proteomes" id="UP000178797">
    <property type="component" value="Unassembled WGS sequence"/>
</dbReference>
<dbReference type="InterPro" id="IPR051829">
    <property type="entry name" value="Multiheme_Cytochr_ET"/>
</dbReference>
<evidence type="ECO:0000313" key="4">
    <source>
        <dbReference type="EMBL" id="OGL46627.1"/>
    </source>
</evidence>
<dbReference type="Gene3D" id="1.10.1130.10">
    <property type="entry name" value="Flavocytochrome C3, Chain A"/>
    <property type="match status" value="1"/>
</dbReference>
<name>A0A1F7S0K5_9BACT</name>
<proteinExistence type="predicted"/>
<accession>A0A1F7S0K5</accession>
<keyword evidence="1" id="KW-0732">Signal</keyword>
<comment type="caution">
    <text evidence="4">The sequence shown here is derived from an EMBL/GenBank/DDBJ whole genome shotgun (WGS) entry which is preliminary data.</text>
</comment>
<dbReference type="InterPro" id="IPR010177">
    <property type="entry name" value="Paired_CXXCH_1"/>
</dbReference>
<organism evidence="4 5">
    <name type="scientific">Candidatus Schekmanbacteria bacterium RBG_16_38_10</name>
    <dbReference type="NCBI Taxonomy" id="1817879"/>
    <lineage>
        <taxon>Bacteria</taxon>
        <taxon>Candidatus Schekmaniibacteriota</taxon>
    </lineage>
</organism>
<dbReference type="InterPro" id="IPR036280">
    <property type="entry name" value="Multihaem_cyt_sf"/>
</dbReference>
<protein>
    <recommendedName>
        <fullName evidence="3">Doubled CXXCH motif domain-containing protein</fullName>
    </recommendedName>
</protein>
<evidence type="ECO:0000256" key="1">
    <source>
        <dbReference type="ARBA" id="ARBA00022729"/>
    </source>
</evidence>
<dbReference type="EMBL" id="MGDE01000081">
    <property type="protein sequence ID" value="OGL46627.1"/>
    <property type="molecule type" value="Genomic_DNA"/>
</dbReference>
<dbReference type="AlphaFoldDB" id="A0A1F7S0K5"/>
<dbReference type="SUPFAM" id="SSF48695">
    <property type="entry name" value="Multiheme cytochromes"/>
    <property type="match status" value="1"/>
</dbReference>
<evidence type="ECO:0000313" key="5">
    <source>
        <dbReference type="Proteomes" id="UP000178797"/>
    </source>
</evidence>
<gene>
    <name evidence="4" type="ORF">A2W05_07000</name>
</gene>
<sequence length="335" mass="38275">MESGVCGQCHEQYNQWEKSRHSDAESYGFAEIAKPLLVNCYKCHYAKSYAESIEKINSEKINFHELQYKKQLMLVGLSMPDLSKLPKKNEPRVTCQTCHSSHPSSSKTQYGLRLAEKENICGTCHYEKWQNAILEGSAGEIKNGFEYPSEDYDFINPHYTKKKCILCHMSKNITAADRNGVRAVGGHTLRMRDAGEDNILGGFGPSSDDPEKERNTDDKDDILNISPCEQCHQGIKEFNRNNFQKGVYEKWKKLGELLKSINSEKLPGYKPGNKCATCHRGGTLPFDNDPRLILENAYTNYKLVKNDRSWGVHNPKYVMKLLDDSINSIEKDYRK</sequence>
<evidence type="ECO:0000259" key="3">
    <source>
        <dbReference type="Pfam" id="PF09699"/>
    </source>
</evidence>
<feature type="domain" description="Doubled CXXCH motif" evidence="3">
    <location>
        <begin position="95"/>
        <end position="128"/>
    </location>
</feature>
<reference evidence="4 5" key="1">
    <citation type="journal article" date="2016" name="Nat. Commun.">
        <title>Thousands of microbial genomes shed light on interconnected biogeochemical processes in an aquifer system.</title>
        <authorList>
            <person name="Anantharaman K."/>
            <person name="Brown C.T."/>
            <person name="Hug L.A."/>
            <person name="Sharon I."/>
            <person name="Castelle C.J."/>
            <person name="Probst A.J."/>
            <person name="Thomas B.C."/>
            <person name="Singh A."/>
            <person name="Wilkins M.J."/>
            <person name="Karaoz U."/>
            <person name="Brodie E.L."/>
            <person name="Williams K.H."/>
            <person name="Hubbard S.S."/>
            <person name="Banfield J.F."/>
        </authorList>
    </citation>
    <scope>NUCLEOTIDE SEQUENCE [LARGE SCALE GENOMIC DNA]</scope>
</reference>
<dbReference type="PANTHER" id="PTHR35038">
    <property type="entry name" value="DISSIMILATORY SULFITE REDUCTASE SIRA"/>
    <property type="match status" value="1"/>
</dbReference>
<dbReference type="Pfam" id="PF09699">
    <property type="entry name" value="Paired_CXXCH_1"/>
    <property type="match status" value="1"/>
</dbReference>